<feature type="coiled-coil region" evidence="1">
    <location>
        <begin position="163"/>
        <end position="223"/>
    </location>
</feature>
<evidence type="ECO:0000256" key="2">
    <source>
        <dbReference type="SAM" id="MobiDB-lite"/>
    </source>
</evidence>
<name>A0A7S0ZSX9_NOCSC</name>
<gene>
    <name evidence="3" type="ORF">NSCI0253_LOCUS5709</name>
</gene>
<dbReference type="AlphaFoldDB" id="A0A7S0ZSX9"/>
<protein>
    <submittedName>
        <fullName evidence="3">Uncharacterized protein</fullName>
    </submittedName>
</protein>
<dbReference type="EMBL" id="HBFQ01008122">
    <property type="protein sequence ID" value="CAD8831362.1"/>
    <property type="molecule type" value="Transcribed_RNA"/>
</dbReference>
<evidence type="ECO:0000313" key="3">
    <source>
        <dbReference type="EMBL" id="CAD8831362.1"/>
    </source>
</evidence>
<sequence>MDATGGLARQVRACTESEQFDLGGYSKEQCVSFVSAAFDDPVPLSAMVRLSFVVGGGKGCRQKYSDDLPKDFTNALATIGFNDDKAASCEMTSAGSYKFQHDTSKNLKFVHVFPRVCPPAAEGEGEDEAQEEGPRDPTDVLAECAVDEFRRLVASHVSSYGLKKRLLEALKAREVKLESAEQKLIARAELDAEEQALYDTLNIDLLKEKAQILSGELQAAIENGKLTSEERNHAQEQFASKQDLLETELEKAKSAGKAKMQAKLEEQVEKLKLTRTKLAGVHPIEPMPLRHTREIQSLQTKLLSLERLEKELANSKHTLDELKRLGEMPELREAIGVLEQRSRLWFETDAEFQRRRQICLRGAPQPKKSTRPASDSFQTVKKGGRK</sequence>
<reference evidence="3" key="1">
    <citation type="submission" date="2021-01" db="EMBL/GenBank/DDBJ databases">
        <authorList>
            <person name="Corre E."/>
            <person name="Pelletier E."/>
            <person name="Niang G."/>
            <person name="Scheremetjew M."/>
            <person name="Finn R."/>
            <person name="Kale V."/>
            <person name="Holt S."/>
            <person name="Cochrane G."/>
            <person name="Meng A."/>
            <person name="Brown T."/>
            <person name="Cohen L."/>
        </authorList>
    </citation>
    <scope>NUCLEOTIDE SEQUENCE</scope>
</reference>
<organism evidence="3">
    <name type="scientific">Noctiluca scintillans</name>
    <name type="common">Sea sparkle</name>
    <name type="synonym">Red tide dinoflagellate</name>
    <dbReference type="NCBI Taxonomy" id="2966"/>
    <lineage>
        <taxon>Eukaryota</taxon>
        <taxon>Sar</taxon>
        <taxon>Alveolata</taxon>
        <taxon>Dinophyceae</taxon>
        <taxon>Noctilucales</taxon>
        <taxon>Noctilucaceae</taxon>
        <taxon>Noctiluca</taxon>
    </lineage>
</organism>
<feature type="region of interest" description="Disordered" evidence="2">
    <location>
        <begin position="360"/>
        <end position="386"/>
    </location>
</feature>
<proteinExistence type="predicted"/>
<keyword evidence="1" id="KW-0175">Coiled coil</keyword>
<feature type="coiled-coil region" evidence="1">
    <location>
        <begin position="257"/>
        <end position="325"/>
    </location>
</feature>
<evidence type="ECO:0000256" key="1">
    <source>
        <dbReference type="SAM" id="Coils"/>
    </source>
</evidence>
<accession>A0A7S0ZSX9</accession>